<proteinExistence type="predicted"/>
<comment type="caution">
    <text evidence="1">The sequence shown here is derived from an EMBL/GenBank/DDBJ whole genome shotgun (WGS) entry which is preliminary data.</text>
</comment>
<evidence type="ECO:0000313" key="1">
    <source>
        <dbReference type="EMBL" id="PIK41468.1"/>
    </source>
</evidence>
<protein>
    <submittedName>
        <fullName evidence="1">Uncharacterized protein</fullName>
    </submittedName>
</protein>
<dbReference type="EMBL" id="MRZV01001016">
    <property type="protein sequence ID" value="PIK41468.1"/>
    <property type="molecule type" value="Genomic_DNA"/>
</dbReference>
<dbReference type="Gene3D" id="3.40.50.300">
    <property type="entry name" value="P-loop containing nucleotide triphosphate hydrolases"/>
    <property type="match status" value="1"/>
</dbReference>
<name>A0A2G8K0E1_STIJA</name>
<dbReference type="AlphaFoldDB" id="A0A2G8K0E1"/>
<gene>
    <name evidence="1" type="ORF">BSL78_21677</name>
</gene>
<sequence length="186" mass="21846">MARSSTEATRLFLWSLPRSCSTAFSKCMTFVDDIDVWMEPYCACHFNETFYNPNFMVGNPHAEDMRRTLARNEASEFMKATREKIKKEIKGNPTVIDQKEISYSWVQQQLEKPTPGKKVIVIKEPSLAIIDRLESLPCNFPCRHSFMSRHPVEMYTSYREMILRRLDQDELVGNRFVLIMLSRSYQ</sequence>
<dbReference type="InterPro" id="IPR027417">
    <property type="entry name" value="P-loop_NTPase"/>
</dbReference>
<accession>A0A2G8K0E1</accession>
<evidence type="ECO:0000313" key="2">
    <source>
        <dbReference type="Proteomes" id="UP000230750"/>
    </source>
</evidence>
<dbReference type="Proteomes" id="UP000230750">
    <property type="component" value="Unassembled WGS sequence"/>
</dbReference>
<dbReference type="PANTHER" id="PTHR48312">
    <property type="match status" value="1"/>
</dbReference>
<reference evidence="1 2" key="1">
    <citation type="journal article" date="2017" name="PLoS Biol.">
        <title>The sea cucumber genome provides insights into morphological evolution and visceral regeneration.</title>
        <authorList>
            <person name="Zhang X."/>
            <person name="Sun L."/>
            <person name="Yuan J."/>
            <person name="Sun Y."/>
            <person name="Gao Y."/>
            <person name="Zhang L."/>
            <person name="Li S."/>
            <person name="Dai H."/>
            <person name="Hamel J.F."/>
            <person name="Liu C."/>
            <person name="Yu Y."/>
            <person name="Liu S."/>
            <person name="Lin W."/>
            <person name="Guo K."/>
            <person name="Jin S."/>
            <person name="Xu P."/>
            <person name="Storey K.B."/>
            <person name="Huan P."/>
            <person name="Zhang T."/>
            <person name="Zhou Y."/>
            <person name="Zhang J."/>
            <person name="Lin C."/>
            <person name="Li X."/>
            <person name="Xing L."/>
            <person name="Huo D."/>
            <person name="Sun M."/>
            <person name="Wang L."/>
            <person name="Mercier A."/>
            <person name="Li F."/>
            <person name="Yang H."/>
            <person name="Xiang J."/>
        </authorList>
    </citation>
    <scope>NUCLEOTIDE SEQUENCE [LARGE SCALE GENOMIC DNA]</scope>
    <source>
        <strain evidence="1">Shaxun</strain>
        <tissue evidence="1">Muscle</tissue>
    </source>
</reference>
<keyword evidence="2" id="KW-1185">Reference proteome</keyword>
<dbReference type="OrthoDB" id="2405944at2759"/>
<organism evidence="1 2">
    <name type="scientific">Stichopus japonicus</name>
    <name type="common">Sea cucumber</name>
    <dbReference type="NCBI Taxonomy" id="307972"/>
    <lineage>
        <taxon>Eukaryota</taxon>
        <taxon>Metazoa</taxon>
        <taxon>Echinodermata</taxon>
        <taxon>Eleutherozoa</taxon>
        <taxon>Echinozoa</taxon>
        <taxon>Holothuroidea</taxon>
        <taxon>Aspidochirotacea</taxon>
        <taxon>Aspidochirotida</taxon>
        <taxon>Stichopodidae</taxon>
        <taxon>Apostichopus</taxon>
    </lineage>
</organism>
<dbReference type="PANTHER" id="PTHR48312:SF1">
    <property type="entry name" value="SULFOTRANSFERASE"/>
    <property type="match status" value="1"/>
</dbReference>
<dbReference type="SUPFAM" id="SSF52540">
    <property type="entry name" value="P-loop containing nucleoside triphosphate hydrolases"/>
    <property type="match status" value="1"/>
</dbReference>